<feature type="region of interest" description="Disordered" evidence="1">
    <location>
        <begin position="140"/>
        <end position="159"/>
    </location>
</feature>
<name>A0A1E4SRN8_9ASCO</name>
<evidence type="ECO:0000313" key="2">
    <source>
        <dbReference type="EMBL" id="ODV82164.1"/>
    </source>
</evidence>
<proteinExistence type="predicted"/>
<reference evidence="3" key="1">
    <citation type="submission" date="2016-05" db="EMBL/GenBank/DDBJ databases">
        <title>Comparative genomics of biotechnologically important yeasts.</title>
        <authorList>
            <consortium name="DOE Joint Genome Institute"/>
            <person name="Riley R."/>
            <person name="Haridas S."/>
            <person name="Wolfe K.H."/>
            <person name="Lopes M.R."/>
            <person name="Hittinger C.T."/>
            <person name="Goker M."/>
            <person name="Salamov A."/>
            <person name="Wisecaver J."/>
            <person name="Long T.M."/>
            <person name="Aerts A.L."/>
            <person name="Barry K."/>
            <person name="Choi C."/>
            <person name="Clum A."/>
            <person name="Coughlan A.Y."/>
            <person name="Deshpande S."/>
            <person name="Douglass A.P."/>
            <person name="Hanson S.J."/>
            <person name="Klenk H.-P."/>
            <person name="Labutti K."/>
            <person name="Lapidus A."/>
            <person name="Lindquist E."/>
            <person name="Lipzen A."/>
            <person name="Meier-Kolthoff J.P."/>
            <person name="Ohm R.A."/>
            <person name="Otillar R.P."/>
            <person name="Pangilinan J."/>
            <person name="Peng Y."/>
            <person name="Rokas A."/>
            <person name="Rosa C.A."/>
            <person name="Scheuner C."/>
            <person name="Sibirny A.A."/>
            <person name="Slot J.C."/>
            <person name="Stielow J.B."/>
            <person name="Sun H."/>
            <person name="Kurtzman C.P."/>
            <person name="Blackwell M."/>
            <person name="Grigoriev I.V."/>
            <person name="Jeffries T.W."/>
        </authorList>
    </citation>
    <scope>NUCLEOTIDE SEQUENCE [LARGE SCALE GENOMIC DNA]</scope>
    <source>
        <strain evidence="3">NRRL Y-17324</strain>
    </source>
</reference>
<protein>
    <submittedName>
        <fullName evidence="2">Uncharacterized protein</fullName>
    </submittedName>
</protein>
<evidence type="ECO:0000256" key="1">
    <source>
        <dbReference type="SAM" id="MobiDB-lite"/>
    </source>
</evidence>
<keyword evidence="3" id="KW-1185">Reference proteome</keyword>
<dbReference type="GeneID" id="30980407"/>
<evidence type="ECO:0000313" key="3">
    <source>
        <dbReference type="Proteomes" id="UP000094285"/>
    </source>
</evidence>
<dbReference type="AlphaFoldDB" id="A0A1E4SRN8"/>
<organism evidence="2 3">
    <name type="scientific">Suhomyces tanzawaensis NRRL Y-17324</name>
    <dbReference type="NCBI Taxonomy" id="984487"/>
    <lineage>
        <taxon>Eukaryota</taxon>
        <taxon>Fungi</taxon>
        <taxon>Dikarya</taxon>
        <taxon>Ascomycota</taxon>
        <taxon>Saccharomycotina</taxon>
        <taxon>Pichiomycetes</taxon>
        <taxon>Debaryomycetaceae</taxon>
        <taxon>Suhomyces</taxon>
    </lineage>
</organism>
<dbReference type="RefSeq" id="XP_020067286.1">
    <property type="nucleotide sequence ID" value="XM_020206270.1"/>
</dbReference>
<sequence length="183" mass="19978">MRQKINICHVRGLICLSNIRIWLGQLPCSEGLPKPKTPLAAPERLLCLATARSPQHSVSRHPAKLWSIAWQSRSQSAARPIVADTIVVPSRDIASTSTPPLHVDIYFTERPVGCYPEPADANASACQEILRTRQYGPIGNQGCLRPNPGNGGQTPDSAPSHSVLEWLRMAQRELILIGLGRPA</sequence>
<dbReference type="EMBL" id="KV453909">
    <property type="protein sequence ID" value="ODV82164.1"/>
    <property type="molecule type" value="Genomic_DNA"/>
</dbReference>
<accession>A0A1E4SRN8</accession>
<dbReference type="Proteomes" id="UP000094285">
    <property type="component" value="Unassembled WGS sequence"/>
</dbReference>
<gene>
    <name evidence="2" type="ORF">CANTADRAFT_135789</name>
</gene>